<sequence>MKYLISKNPISKESLTKLPLEFELKTINDFYLIYEKGITVIEHQDYFAFVDGYIIDHENYKDQNKTDNYKCIENIIYNWPIAENFSGSFSISVIHKTTNQLIICNDPVGPYPLYYSKNKNLDIIVSNSILCLGWLFNFEKDEVGIYQRLVGPELSNLGSRTILKRVKRLLPGEKLTFSKANKTHQFDNSLYANLGDPNSNLSLESKRLHKLITDELKILNQNSSEIYLALSGGLDSRILLSTVSSQNLNCLTYGSNKYYETKLAKKLAKVKGAIFINFDDEQYIFPKPKTLEKYTLETESVFITNWLAILENIKPKCKEFLLIGDMCESIPARNIGKFNLKNISKSTFLKTQLWKENFQFTKSSKDDFQDWKNQIIKRFMFFYQPISLENSNFKIAIEDLHKNLMEDLNEIFDRISDHNLPYIELYEELFKWFTHARSGMNNQITLCNQKFTSISPTMGMKILRETSNIHPNLRISNRLMDAMLNSNSTTKKLRTLPTSQAPFVSQKAPKFLKFIIWGTRSYIDSLLVKRIISKKNSNLRYRVLPSYNWVKAYTSETNFKKFQSYFTNKKIGSKWYSKLEKNFIKKSKLESWPFTNTVFISAASLNKELELIDKYKIDK</sequence>
<evidence type="ECO:0000256" key="2">
    <source>
        <dbReference type="ARBA" id="ARBA00012737"/>
    </source>
</evidence>
<dbReference type="Proteomes" id="UP000192746">
    <property type="component" value="Unassembled WGS sequence"/>
</dbReference>
<proteinExistence type="predicted"/>
<dbReference type="InterPro" id="IPR014729">
    <property type="entry name" value="Rossmann-like_a/b/a_fold"/>
</dbReference>
<protein>
    <recommendedName>
        <fullName evidence="2">asparagine synthase (glutamine-hydrolyzing)</fullName>
        <ecNumber evidence="2">6.3.5.4</ecNumber>
    </recommendedName>
</protein>
<dbReference type="PANTHER" id="PTHR43284">
    <property type="entry name" value="ASPARAGINE SYNTHETASE (GLUTAMINE-HYDROLYZING)"/>
    <property type="match status" value="1"/>
</dbReference>
<dbReference type="InterPro" id="IPR029055">
    <property type="entry name" value="Ntn_hydrolases_N"/>
</dbReference>
<evidence type="ECO:0000256" key="1">
    <source>
        <dbReference type="ARBA" id="ARBA00005187"/>
    </source>
</evidence>
<keyword evidence="5" id="KW-1185">Reference proteome</keyword>
<dbReference type="EC" id="6.3.5.4" evidence="2"/>
<name>A0A1Y1T8R0_9FLAO</name>
<accession>A0A1Y1T8R0</accession>
<comment type="catalytic activity">
    <reaction evidence="3">
        <text>L-aspartate + L-glutamine + ATP + H2O = L-asparagine + L-glutamate + AMP + diphosphate + H(+)</text>
        <dbReference type="Rhea" id="RHEA:12228"/>
        <dbReference type="ChEBI" id="CHEBI:15377"/>
        <dbReference type="ChEBI" id="CHEBI:15378"/>
        <dbReference type="ChEBI" id="CHEBI:29985"/>
        <dbReference type="ChEBI" id="CHEBI:29991"/>
        <dbReference type="ChEBI" id="CHEBI:30616"/>
        <dbReference type="ChEBI" id="CHEBI:33019"/>
        <dbReference type="ChEBI" id="CHEBI:58048"/>
        <dbReference type="ChEBI" id="CHEBI:58359"/>
        <dbReference type="ChEBI" id="CHEBI:456215"/>
        <dbReference type="EC" id="6.3.5.4"/>
    </reaction>
</comment>
<dbReference type="PANTHER" id="PTHR43284:SF1">
    <property type="entry name" value="ASPARAGINE SYNTHETASE"/>
    <property type="match status" value="1"/>
</dbReference>
<dbReference type="OrthoDB" id="1394996at2"/>
<evidence type="ECO:0000313" key="5">
    <source>
        <dbReference type="Proteomes" id="UP000192746"/>
    </source>
</evidence>
<evidence type="ECO:0000256" key="3">
    <source>
        <dbReference type="ARBA" id="ARBA00048741"/>
    </source>
</evidence>
<dbReference type="SUPFAM" id="SSF56235">
    <property type="entry name" value="N-terminal nucleophile aminohydrolases (Ntn hydrolases)"/>
    <property type="match status" value="1"/>
</dbReference>
<dbReference type="Gene3D" id="3.40.50.620">
    <property type="entry name" value="HUPs"/>
    <property type="match status" value="1"/>
</dbReference>
<dbReference type="EMBL" id="ARYN01000001">
    <property type="protein sequence ID" value="ORL47451.1"/>
    <property type="molecule type" value="Genomic_DNA"/>
</dbReference>
<comment type="pathway">
    <text evidence="1">Amino-acid biosynthesis; L-asparagine biosynthesis; L-asparagine from L-aspartate (L-Gln route): step 1/1.</text>
</comment>
<reference evidence="4 5" key="1">
    <citation type="submission" date="2013-04" db="EMBL/GenBank/DDBJ databases">
        <title>Zunongwangia sp. 22II14-10F7 Genome Sequencing.</title>
        <authorList>
            <person name="Lai Q."/>
            <person name="Shao Z."/>
        </authorList>
    </citation>
    <scope>NUCLEOTIDE SEQUENCE [LARGE SCALE GENOMIC DNA]</scope>
    <source>
        <strain evidence="4 5">22II14-10F7</strain>
    </source>
</reference>
<dbReference type="GO" id="GO:0016787">
    <property type="term" value="F:hydrolase activity"/>
    <property type="evidence" value="ECO:0007669"/>
    <property type="project" value="UniProtKB-KW"/>
</dbReference>
<dbReference type="STRING" id="1185767.IIF7_01780"/>
<dbReference type="RefSeq" id="WP_084839937.1">
    <property type="nucleotide sequence ID" value="NZ_ARYN01000001.1"/>
</dbReference>
<dbReference type="Gene3D" id="3.60.20.10">
    <property type="entry name" value="Glutamine Phosphoribosylpyrophosphate, subunit 1, domain 1"/>
    <property type="match status" value="1"/>
</dbReference>
<gene>
    <name evidence="4" type="ORF">IIF7_01780</name>
</gene>
<organism evidence="4 5">
    <name type="scientific">Zunongwangia atlantica 22II14-10F7</name>
    <dbReference type="NCBI Taxonomy" id="1185767"/>
    <lineage>
        <taxon>Bacteria</taxon>
        <taxon>Pseudomonadati</taxon>
        <taxon>Bacteroidota</taxon>
        <taxon>Flavobacteriia</taxon>
        <taxon>Flavobacteriales</taxon>
        <taxon>Flavobacteriaceae</taxon>
        <taxon>Zunongwangia</taxon>
    </lineage>
</organism>
<comment type="caution">
    <text evidence="4">The sequence shown here is derived from an EMBL/GenBank/DDBJ whole genome shotgun (WGS) entry which is preliminary data.</text>
</comment>
<keyword evidence="4" id="KW-0378">Hydrolase</keyword>
<dbReference type="GO" id="GO:0004066">
    <property type="term" value="F:asparagine synthase (glutamine-hydrolyzing) activity"/>
    <property type="evidence" value="ECO:0007669"/>
    <property type="project" value="UniProtKB-EC"/>
</dbReference>
<dbReference type="SUPFAM" id="SSF52402">
    <property type="entry name" value="Adenine nucleotide alpha hydrolases-like"/>
    <property type="match status" value="1"/>
</dbReference>
<dbReference type="AlphaFoldDB" id="A0A1Y1T8R0"/>
<dbReference type="InterPro" id="IPR051786">
    <property type="entry name" value="ASN_synthetase/amidase"/>
</dbReference>
<evidence type="ECO:0000313" key="4">
    <source>
        <dbReference type="EMBL" id="ORL47451.1"/>
    </source>
</evidence>